<dbReference type="NCBIfam" id="TIGR04228">
    <property type="entry name" value="isopep_sspB_C2"/>
    <property type="match status" value="1"/>
</dbReference>
<feature type="compositionally biased region" description="Basic and acidic residues" evidence="1">
    <location>
        <begin position="779"/>
        <end position="790"/>
    </location>
</feature>
<dbReference type="Pfam" id="PF16364">
    <property type="entry name" value="Antigen_C"/>
    <property type="match status" value="1"/>
</dbReference>
<name>A0A3E5HPT3_BIFPS</name>
<protein>
    <submittedName>
        <fullName evidence="5">Phage tail protein</fullName>
    </submittedName>
</protein>
<dbReference type="Proteomes" id="UP000261031">
    <property type="component" value="Unassembled WGS sequence"/>
</dbReference>
<feature type="region of interest" description="Disordered" evidence="1">
    <location>
        <begin position="761"/>
        <end position="790"/>
    </location>
</feature>
<evidence type="ECO:0000256" key="1">
    <source>
        <dbReference type="SAM" id="MobiDB-lite"/>
    </source>
</evidence>
<feature type="domain" description="Adhesin isopeptide-forming adherence" evidence="4">
    <location>
        <begin position="657"/>
        <end position="839"/>
    </location>
</feature>
<keyword evidence="2" id="KW-0812">Transmembrane</keyword>
<keyword evidence="2" id="KW-0472">Membrane</keyword>
<feature type="domain" description="Cell surface antigen C-terminal" evidence="3">
    <location>
        <begin position="843"/>
        <end position="1013"/>
    </location>
</feature>
<dbReference type="InterPro" id="IPR032300">
    <property type="entry name" value="Antigen_C"/>
</dbReference>
<evidence type="ECO:0000313" key="6">
    <source>
        <dbReference type="Proteomes" id="UP000261031"/>
    </source>
</evidence>
<feature type="region of interest" description="Disordered" evidence="1">
    <location>
        <begin position="1140"/>
        <end position="1163"/>
    </location>
</feature>
<dbReference type="EMBL" id="QSWD01000002">
    <property type="protein sequence ID" value="RGP03848.1"/>
    <property type="molecule type" value="Genomic_DNA"/>
</dbReference>
<feature type="transmembrane region" description="Helical" evidence="2">
    <location>
        <begin position="1198"/>
        <end position="1219"/>
    </location>
</feature>
<dbReference type="Gene3D" id="2.60.40.740">
    <property type="match status" value="3"/>
</dbReference>
<comment type="caution">
    <text evidence="5">The sequence shown here is derived from an EMBL/GenBank/DDBJ whole genome shotgun (WGS) entry which is preliminary data.</text>
</comment>
<feature type="compositionally biased region" description="Polar residues" evidence="1">
    <location>
        <begin position="468"/>
        <end position="478"/>
    </location>
</feature>
<feature type="region of interest" description="Disordered" evidence="1">
    <location>
        <begin position="468"/>
        <end position="489"/>
    </location>
</feature>
<dbReference type="InterPro" id="IPR026345">
    <property type="entry name" value="Adh_isopep-form_adh_dom"/>
</dbReference>
<evidence type="ECO:0000313" key="5">
    <source>
        <dbReference type="EMBL" id="RGP03848.1"/>
    </source>
</evidence>
<evidence type="ECO:0000259" key="3">
    <source>
        <dbReference type="Pfam" id="PF16364"/>
    </source>
</evidence>
<sequence length="1233" mass="134741">MERHVDSTRSIVVIVLDKYQPAPTNYDLTVTTNQQMNANVTVGSTDAVTDTIHASRNGSTISESVNANVILHYNGHPDGYVAAASATKSVSVANDGDTQSPSFTPADLGMTHWQKGDYWFDIQIAKQGRMNNAVDTTDQEASELFHVPDVPPAPPTKTIDKGTSASQMVNRTVITSGTGRGGYAMRFKDTITPNGVAYEISNYRLVDKSDNDRDVSGEFQIEWNRKDNTVTAVRTADKGEMPLDHEYEFSFDVTVSKPDFKKVKDQATVMWNKTEQSTDEHEFPTWKPNPDKSWIRRGADGKWAAVVDPGRTNATGADDQKFLDGDQVASVVNGTIAADLVQAPKKVELKDDWKNADYIFDATDDVKKIRVYQADAATETQTSVSDIVNKGEDVTDRFDITLKGTTVTATAKAFYLKSLKGLKSARQITLLIPGETNFANGKGAAQVRKDQGVAEGGEVTFCTSSKDGKELTNSGSETVNDHETATNEPKICGYVPPVKKDVVSEASQGGDQESVQGKIVFPGQKVEYRLDTQPQLPSDLAYEITTVKVTDTYDQYLLPDRQTLEVTDLNTGKTISKKKYTTKWDEKAHSFQLAFDGDYVAENWKAGTNPRVLVRFEGTVSDKAPTNVKVANQWGLTLNNMIVPSNEVYNVPPSFTPKKDDTQSSTQGDPTVVIDGKTLLKGDTGNYTVTLDASQLKKDDTAYRIQRLGMIDDYDEEYVSIDPDKIEVLDANGRDVTGKLNVQVKDGVVYAFFRTVDTELNDGTTAKGDPQPDDLQEYSTRKLDPAKDPSIDQNVLGQKYTIVMPYTVIKAEDGVTVRNKAIQISNDISKETNEVSNPLKPINPVKDVTVKVGGASVNGRSVYLGRTFLYQLDSSVLPADRAYPQVDQWRITDPLDTVHDQYTGQWAVYATTDLYKDGEIVAAKGSKIAGSGFDGSKFGGDLFTATADDQGVVTVEASELYRGLVSADTAHESSWRAYIQCRRIAIAERVENQFTEQYNDKTMESNVVWTRTPDMTPSLHLEKYDVKSGEQLGDRDDVKQALKMNGDSLEIAFKITNTSKVDSSTGEGAWFQAKDLKLTDDTIAGIGKVEDIKYPDNWNELVLKPGESVTVTGTLKGVTDGGKHTDRAKVTGTPLVSCPVTDQFGDQQQNTDDADGNADKTDGLKQVTIGDKTLCEDTTVESNTDDWSGYRVNLAKTGAAIGGAVLAVIALASTGVAIITARRRKDDAPAHAA</sequence>
<dbReference type="AlphaFoldDB" id="A0A3E5HPT3"/>
<organism evidence="5 6">
    <name type="scientific">Bifidobacterium pseudocatenulatum</name>
    <dbReference type="NCBI Taxonomy" id="28026"/>
    <lineage>
        <taxon>Bacteria</taxon>
        <taxon>Bacillati</taxon>
        <taxon>Actinomycetota</taxon>
        <taxon>Actinomycetes</taxon>
        <taxon>Bifidobacteriales</taxon>
        <taxon>Bifidobacteriaceae</taxon>
        <taxon>Bifidobacterium</taxon>
    </lineage>
</organism>
<reference evidence="5 6" key="1">
    <citation type="submission" date="2018-08" db="EMBL/GenBank/DDBJ databases">
        <title>A genome reference for cultivated species of the human gut microbiota.</title>
        <authorList>
            <person name="Zou Y."/>
            <person name="Xue W."/>
            <person name="Luo G."/>
        </authorList>
    </citation>
    <scope>NUCLEOTIDE SEQUENCE [LARGE SCALE GENOMIC DNA]</scope>
    <source>
        <strain evidence="5 6">OF05-12</strain>
    </source>
</reference>
<dbReference type="Pfam" id="PF17998">
    <property type="entry name" value="AgI_II_C2"/>
    <property type="match status" value="2"/>
</dbReference>
<proteinExistence type="predicted"/>
<gene>
    <name evidence="5" type="ORF">DXA79_04790</name>
</gene>
<accession>A0A3E5HPT3</accession>
<evidence type="ECO:0000256" key="2">
    <source>
        <dbReference type="SAM" id="Phobius"/>
    </source>
</evidence>
<keyword evidence="2" id="KW-1133">Transmembrane helix</keyword>
<feature type="domain" description="Adhesin isopeptide-forming adherence" evidence="4">
    <location>
        <begin position="506"/>
        <end position="650"/>
    </location>
</feature>
<evidence type="ECO:0000259" key="4">
    <source>
        <dbReference type="Pfam" id="PF17998"/>
    </source>
</evidence>